<keyword evidence="5 8" id="KW-1133">Transmembrane helix</keyword>
<feature type="transmembrane region" description="Helical" evidence="8">
    <location>
        <begin position="503"/>
        <end position="531"/>
    </location>
</feature>
<dbReference type="GO" id="GO:0005886">
    <property type="term" value="C:plasma membrane"/>
    <property type="evidence" value="ECO:0007669"/>
    <property type="project" value="UniProtKB-SubCell"/>
</dbReference>
<evidence type="ECO:0000256" key="1">
    <source>
        <dbReference type="ARBA" id="ARBA00004651"/>
    </source>
</evidence>
<feature type="transmembrane region" description="Helical" evidence="8">
    <location>
        <begin position="569"/>
        <end position="592"/>
    </location>
</feature>
<dbReference type="EMBL" id="FNWU01000008">
    <property type="protein sequence ID" value="SEH57230.1"/>
    <property type="molecule type" value="Genomic_DNA"/>
</dbReference>
<feature type="transmembrane region" description="Helical" evidence="8">
    <location>
        <begin position="239"/>
        <end position="261"/>
    </location>
</feature>
<evidence type="ECO:0000313" key="9">
    <source>
        <dbReference type="EMBL" id="SEH57230.1"/>
    </source>
</evidence>
<keyword evidence="2" id="KW-0813">Transport</keyword>
<keyword evidence="10" id="KW-1185">Reference proteome</keyword>
<evidence type="ECO:0000256" key="7">
    <source>
        <dbReference type="SAM" id="MobiDB-lite"/>
    </source>
</evidence>
<dbReference type="AlphaFoldDB" id="A0A1H6J5N9"/>
<keyword evidence="3" id="KW-1003">Cell membrane</keyword>
<feature type="transmembrane region" description="Helical" evidence="8">
    <location>
        <begin position="45"/>
        <end position="64"/>
    </location>
</feature>
<protein>
    <submittedName>
        <fullName evidence="9">Choline-glycine betaine transporter</fullName>
    </submittedName>
</protein>
<feature type="region of interest" description="Disordered" evidence="7">
    <location>
        <begin position="617"/>
        <end position="681"/>
    </location>
</feature>
<dbReference type="Proteomes" id="UP000199215">
    <property type="component" value="Unassembled WGS sequence"/>
</dbReference>
<evidence type="ECO:0000256" key="5">
    <source>
        <dbReference type="ARBA" id="ARBA00022989"/>
    </source>
</evidence>
<feature type="transmembrane region" description="Helical" evidence="8">
    <location>
        <begin position="357"/>
        <end position="375"/>
    </location>
</feature>
<name>A0A1H6J5N9_9EURY</name>
<gene>
    <name evidence="9" type="ORF">SAMN05192561_10851</name>
</gene>
<feature type="transmembrane region" description="Helical" evidence="8">
    <location>
        <begin position="148"/>
        <end position="168"/>
    </location>
</feature>
<proteinExistence type="predicted"/>
<evidence type="ECO:0000313" key="10">
    <source>
        <dbReference type="Proteomes" id="UP000199215"/>
    </source>
</evidence>
<evidence type="ECO:0000256" key="6">
    <source>
        <dbReference type="ARBA" id="ARBA00023136"/>
    </source>
</evidence>
<evidence type="ECO:0000256" key="8">
    <source>
        <dbReference type="SAM" id="Phobius"/>
    </source>
</evidence>
<feature type="compositionally biased region" description="Basic and acidic residues" evidence="7">
    <location>
        <begin position="617"/>
        <end position="626"/>
    </location>
</feature>
<feature type="transmembrane region" description="Helical" evidence="8">
    <location>
        <begin position="109"/>
        <end position="128"/>
    </location>
</feature>
<dbReference type="PANTHER" id="PTHR30047">
    <property type="entry name" value="HIGH-AFFINITY CHOLINE TRANSPORT PROTEIN-RELATED"/>
    <property type="match status" value="1"/>
</dbReference>
<feature type="transmembrane region" description="Helical" evidence="8">
    <location>
        <begin position="416"/>
        <end position="434"/>
    </location>
</feature>
<comment type="subcellular location">
    <subcellularLocation>
        <location evidence="1">Cell membrane</location>
        <topology evidence="1">Multi-pass membrane protein</topology>
    </subcellularLocation>
</comment>
<dbReference type="OrthoDB" id="141573at2157"/>
<organism evidence="9 10">
    <name type="scientific">Halopenitus malekzadehii</name>
    <dbReference type="NCBI Taxonomy" id="1267564"/>
    <lineage>
        <taxon>Archaea</taxon>
        <taxon>Methanobacteriati</taxon>
        <taxon>Methanobacteriota</taxon>
        <taxon>Stenosarchaea group</taxon>
        <taxon>Halobacteria</taxon>
        <taxon>Halobacteriales</taxon>
        <taxon>Haloferacaceae</taxon>
        <taxon>Halopenitus</taxon>
    </lineage>
</organism>
<evidence type="ECO:0000256" key="2">
    <source>
        <dbReference type="ARBA" id="ARBA00022448"/>
    </source>
</evidence>
<feature type="transmembrane region" description="Helical" evidence="8">
    <location>
        <begin position="189"/>
        <end position="208"/>
    </location>
</feature>
<feature type="transmembrane region" description="Helical" evidence="8">
    <location>
        <begin position="441"/>
        <end position="460"/>
    </location>
</feature>
<dbReference type="PANTHER" id="PTHR30047:SF7">
    <property type="entry name" value="HIGH-AFFINITY CHOLINE TRANSPORT PROTEIN"/>
    <property type="match status" value="1"/>
</dbReference>
<feature type="transmembrane region" description="Helical" evidence="8">
    <location>
        <begin position="290"/>
        <end position="309"/>
    </location>
</feature>
<evidence type="ECO:0000256" key="4">
    <source>
        <dbReference type="ARBA" id="ARBA00022692"/>
    </source>
</evidence>
<feature type="compositionally biased region" description="Acidic residues" evidence="7">
    <location>
        <begin position="644"/>
        <end position="653"/>
    </location>
</feature>
<keyword evidence="4 8" id="KW-0812">Transmembrane</keyword>
<feature type="transmembrane region" description="Helical" evidence="8">
    <location>
        <begin position="12"/>
        <end position="33"/>
    </location>
</feature>
<accession>A0A1H6J5N9</accession>
<sequence length="681" mass="72159">MSTRDTLVERALRATLVPVFVLSGIVVVSGFFFPWVVGSVVSGRGWVVVALVFFGTGLSWLALLPARADDAPGADAAAAQDPTVRRLLYIRHGRFRPVVLPFVERQDRIVFWVPIIGTLAFFLAWIGAPNATGAAVEAVTGFVFTDLAWLFLATVFLSVLFCAALVVGPWGSVRLGGADAEPSYTYPTYFALFFAAGIAAGIVFWGPAESLFHYRTPPPYFDAAPRSAAAIDGALAYALFHWGVSAWSTYLVVGLPIAYFVHDRGAPLRVSTVLAPFVGLDRLDSWWARAVDVLAVFATVGGVGTSIAFVGRQFLVGIEYQWDVITGAFGPIALVVGLTATAVIAAATGVHRGIRRLSGVTIALFAAFVLVLLAVGPRSFVLERGGRALGIYVVEFVPLSLFRDGGWVVDWTVWNWAWWFSWAPFAGLFLAAVSRGRTVRTVTVTAVGATALASMTWFLVMGGTTLALQHAGRANVLNAVDAYGGSEAVAGFPILAALPMSRLLLLAFLALIVVFIATSAAVSTLVVSVLATKRGHAPTTGSIVLWGVIQGVVAAAVLLLGNAQALQDVAVLAGAPVAVLAVAAMGGLAATFRRDERGHRSVVGELRHALERREITLVPERPDLHDMGSSGPAGRDRSDPASDGTEDGMEDAENGGTNTENRRTNARIDDESAAGNRSDRE</sequence>
<keyword evidence="6 8" id="KW-0472">Membrane</keyword>
<reference evidence="9 10" key="1">
    <citation type="submission" date="2016-10" db="EMBL/GenBank/DDBJ databases">
        <authorList>
            <person name="de Groot N.N."/>
        </authorList>
    </citation>
    <scope>NUCLEOTIDE SEQUENCE [LARGE SCALE GENOMIC DNA]</scope>
    <source>
        <strain evidence="9 10">IBRC-M10418</strain>
    </source>
</reference>
<feature type="compositionally biased region" description="Basic and acidic residues" evidence="7">
    <location>
        <begin position="660"/>
        <end position="670"/>
    </location>
</feature>
<feature type="transmembrane region" description="Helical" evidence="8">
    <location>
        <begin position="329"/>
        <end position="350"/>
    </location>
</feature>
<evidence type="ECO:0000256" key="3">
    <source>
        <dbReference type="ARBA" id="ARBA00022475"/>
    </source>
</evidence>
<dbReference type="Pfam" id="PF02028">
    <property type="entry name" value="BCCT"/>
    <property type="match status" value="1"/>
</dbReference>
<dbReference type="InterPro" id="IPR000060">
    <property type="entry name" value="BCCT_transptr"/>
</dbReference>
<feature type="transmembrane region" description="Helical" evidence="8">
    <location>
        <begin position="543"/>
        <end position="563"/>
    </location>
</feature>
<dbReference type="STRING" id="1267564.SAMN05192561_10851"/>
<dbReference type="GO" id="GO:0022857">
    <property type="term" value="F:transmembrane transporter activity"/>
    <property type="evidence" value="ECO:0007669"/>
    <property type="project" value="InterPro"/>
</dbReference>
<dbReference type="RefSeq" id="WP_092817368.1">
    <property type="nucleotide sequence ID" value="NZ_FNWU01000008.1"/>
</dbReference>